<keyword evidence="4" id="KW-0808">Transferase</keyword>
<dbReference type="AlphaFoldDB" id="A0AA86NYA8"/>
<evidence type="ECO:0000256" key="4">
    <source>
        <dbReference type="ARBA" id="ARBA00022679"/>
    </source>
</evidence>
<evidence type="ECO:0000256" key="3">
    <source>
        <dbReference type="ARBA" id="ARBA00012239"/>
    </source>
</evidence>
<name>A0AA86NYA8_9EUKA</name>
<dbReference type="PROSITE" id="PS00595">
    <property type="entry name" value="AA_TRANSFER_CLASS_5"/>
    <property type="match status" value="1"/>
</dbReference>
<comment type="cofactor">
    <cofactor evidence="1 9">
        <name>pyridoxal 5'-phosphate</name>
        <dbReference type="ChEBI" id="CHEBI:597326"/>
    </cofactor>
</comment>
<dbReference type="GO" id="GO:0005739">
    <property type="term" value="C:mitochondrion"/>
    <property type="evidence" value="ECO:0007669"/>
    <property type="project" value="TreeGrafter"/>
</dbReference>
<evidence type="ECO:0000256" key="2">
    <source>
        <dbReference type="ARBA" id="ARBA00006490"/>
    </source>
</evidence>
<dbReference type="InterPro" id="IPR015424">
    <property type="entry name" value="PyrdxlP-dep_Trfase"/>
</dbReference>
<keyword evidence="5" id="KW-0479">Metal-binding</keyword>
<accession>A0AA86NYA8</accession>
<keyword evidence="13" id="KW-1185">Reference proteome</keyword>
<comment type="similarity">
    <text evidence="2">Belongs to the class-V pyridoxal-phosphate-dependent aminotransferase family. NifS/IscS subfamily.</text>
</comment>
<keyword evidence="8" id="KW-0411">Iron-sulfur</keyword>
<organism evidence="11">
    <name type="scientific">Hexamita inflata</name>
    <dbReference type="NCBI Taxonomy" id="28002"/>
    <lineage>
        <taxon>Eukaryota</taxon>
        <taxon>Metamonada</taxon>
        <taxon>Diplomonadida</taxon>
        <taxon>Hexamitidae</taxon>
        <taxon>Hexamitinae</taxon>
        <taxon>Hexamita</taxon>
    </lineage>
</organism>
<dbReference type="EC" id="2.8.1.7" evidence="3"/>
<evidence type="ECO:0000313" key="13">
    <source>
        <dbReference type="Proteomes" id="UP001642409"/>
    </source>
</evidence>
<evidence type="ECO:0000256" key="8">
    <source>
        <dbReference type="ARBA" id="ARBA00023014"/>
    </source>
</evidence>
<dbReference type="GO" id="GO:0005829">
    <property type="term" value="C:cytosol"/>
    <property type="evidence" value="ECO:0007669"/>
    <property type="project" value="TreeGrafter"/>
</dbReference>
<dbReference type="PANTHER" id="PTHR11601">
    <property type="entry name" value="CYSTEINE DESULFURYLASE FAMILY MEMBER"/>
    <property type="match status" value="1"/>
</dbReference>
<protein>
    <recommendedName>
        <fullName evidence="3">cysteine desulfurase</fullName>
        <ecNumber evidence="3">2.8.1.7</ecNumber>
    </recommendedName>
</protein>
<dbReference type="Gene3D" id="3.90.1150.10">
    <property type="entry name" value="Aspartate Aminotransferase, domain 1"/>
    <property type="match status" value="1"/>
</dbReference>
<evidence type="ECO:0000256" key="7">
    <source>
        <dbReference type="ARBA" id="ARBA00023004"/>
    </source>
</evidence>
<dbReference type="PIRSF" id="PIRSF005572">
    <property type="entry name" value="NifS"/>
    <property type="match status" value="1"/>
</dbReference>
<evidence type="ECO:0000256" key="1">
    <source>
        <dbReference type="ARBA" id="ARBA00001933"/>
    </source>
</evidence>
<dbReference type="SUPFAM" id="SSF53383">
    <property type="entry name" value="PLP-dependent transferases"/>
    <property type="match status" value="1"/>
</dbReference>
<dbReference type="GO" id="GO:0031071">
    <property type="term" value="F:cysteine desulfurase activity"/>
    <property type="evidence" value="ECO:0007669"/>
    <property type="project" value="UniProtKB-EC"/>
</dbReference>
<dbReference type="InterPro" id="IPR016454">
    <property type="entry name" value="Cysteine_dSase"/>
</dbReference>
<comment type="caution">
    <text evidence="11">The sequence shown here is derived from an EMBL/GenBank/DDBJ whole genome shotgun (WGS) entry which is preliminary data.</text>
</comment>
<proteinExistence type="inferred from homology"/>
<feature type="domain" description="Aminotransferase class V" evidence="10">
    <location>
        <begin position="25"/>
        <end position="387"/>
    </location>
</feature>
<evidence type="ECO:0000313" key="11">
    <source>
        <dbReference type="EMBL" id="CAI9927317.1"/>
    </source>
</evidence>
<gene>
    <name evidence="11" type="ORF">HINF_LOCUS14962</name>
    <name evidence="12" type="ORF">HINF_LOCUS1874</name>
</gene>
<dbReference type="Pfam" id="PF00266">
    <property type="entry name" value="Aminotran_5"/>
    <property type="match status" value="1"/>
</dbReference>
<dbReference type="FunFam" id="3.40.640.10:FF:000003">
    <property type="entry name" value="Cysteine desulfurase IscS"/>
    <property type="match status" value="1"/>
</dbReference>
<dbReference type="GO" id="GO:0046872">
    <property type="term" value="F:metal ion binding"/>
    <property type="evidence" value="ECO:0007669"/>
    <property type="project" value="UniProtKB-KW"/>
</dbReference>
<keyword evidence="7" id="KW-0408">Iron</keyword>
<reference evidence="12 13" key="2">
    <citation type="submission" date="2024-07" db="EMBL/GenBank/DDBJ databases">
        <authorList>
            <person name="Akdeniz Z."/>
        </authorList>
    </citation>
    <scope>NUCLEOTIDE SEQUENCE [LARGE SCALE GENOMIC DNA]</scope>
</reference>
<evidence type="ECO:0000256" key="5">
    <source>
        <dbReference type="ARBA" id="ARBA00022723"/>
    </source>
</evidence>
<dbReference type="GO" id="GO:0016226">
    <property type="term" value="P:iron-sulfur cluster assembly"/>
    <property type="evidence" value="ECO:0007669"/>
    <property type="project" value="TreeGrafter"/>
</dbReference>
<reference evidence="11" key="1">
    <citation type="submission" date="2023-06" db="EMBL/GenBank/DDBJ databases">
        <authorList>
            <person name="Kurt Z."/>
        </authorList>
    </citation>
    <scope>NUCLEOTIDE SEQUENCE</scope>
</reference>
<dbReference type="GO" id="GO:0051536">
    <property type="term" value="F:iron-sulfur cluster binding"/>
    <property type="evidence" value="ECO:0007669"/>
    <property type="project" value="UniProtKB-KW"/>
</dbReference>
<dbReference type="InterPro" id="IPR020578">
    <property type="entry name" value="Aminotrans_V_PyrdxlP_BS"/>
</dbReference>
<evidence type="ECO:0000259" key="10">
    <source>
        <dbReference type="Pfam" id="PF00266"/>
    </source>
</evidence>
<sequence>MVSMKKQIVEVFWINFPLLQTKYSYLDNQATTPMDPRVLEKMIPYMTSAYANCHSQHQAGRTVAQAVEEGRAHVAKVINAQPNEVIFTSGATESNNIAIKGVAKYYGHEKDHVITSKIEHKCVLESVRSLEAEGFNAHYVGVDTDGRLKMDELTDILKTHSGKVSLVSVMGANNEVGVVQDLKKIGQLAHDHKALFHTDCAQMVGKKPLDVRADNIDLMSISGHKMYGPKGVGALFINKKNRVRLVPLTVGGGQENNLRSGTVPVFLCVGMGAAAEILETEMPKDIKHYEELTKYALEQLKDVKQMTLNGSTTDRIASNLNVSFIGVEGESLMLAIDDKVAVSTGSACTSQSLEPSHVLHAMGLGPEAAHTAVRIGFGRFTTKEDVKNGMDTIKQEVNRLREISCLWEEK</sequence>
<dbReference type="InterPro" id="IPR000192">
    <property type="entry name" value="Aminotrans_V_dom"/>
</dbReference>
<dbReference type="InterPro" id="IPR015422">
    <property type="entry name" value="PyrdxlP-dep_Trfase_small"/>
</dbReference>
<dbReference type="EMBL" id="CAXDID020000003">
    <property type="protein sequence ID" value="CAL5972376.1"/>
    <property type="molecule type" value="Genomic_DNA"/>
</dbReference>
<dbReference type="PANTHER" id="PTHR11601:SF34">
    <property type="entry name" value="CYSTEINE DESULFURASE"/>
    <property type="match status" value="1"/>
</dbReference>
<evidence type="ECO:0000313" key="12">
    <source>
        <dbReference type="EMBL" id="CAL5972376.1"/>
    </source>
</evidence>
<evidence type="ECO:0000256" key="9">
    <source>
        <dbReference type="RuleBase" id="RU004504"/>
    </source>
</evidence>
<dbReference type="InterPro" id="IPR015421">
    <property type="entry name" value="PyrdxlP-dep_Trfase_major"/>
</dbReference>
<dbReference type="Proteomes" id="UP001642409">
    <property type="component" value="Unassembled WGS sequence"/>
</dbReference>
<evidence type="ECO:0000256" key="6">
    <source>
        <dbReference type="ARBA" id="ARBA00022898"/>
    </source>
</evidence>
<keyword evidence="6" id="KW-0663">Pyridoxal phosphate</keyword>
<dbReference type="EMBL" id="CATOUU010000380">
    <property type="protein sequence ID" value="CAI9927317.1"/>
    <property type="molecule type" value="Genomic_DNA"/>
</dbReference>
<dbReference type="Gene3D" id="3.40.640.10">
    <property type="entry name" value="Type I PLP-dependent aspartate aminotransferase-like (Major domain)"/>
    <property type="match status" value="1"/>
</dbReference>